<organism evidence="1 2">
    <name type="scientific">Mucilaginibacter galii</name>
    <dbReference type="NCBI Taxonomy" id="2005073"/>
    <lineage>
        <taxon>Bacteria</taxon>
        <taxon>Pseudomonadati</taxon>
        <taxon>Bacteroidota</taxon>
        <taxon>Sphingobacteriia</taxon>
        <taxon>Sphingobacteriales</taxon>
        <taxon>Sphingobacteriaceae</taxon>
        <taxon>Mucilaginibacter</taxon>
    </lineage>
</organism>
<evidence type="ECO:0000313" key="2">
    <source>
        <dbReference type="Proteomes" id="UP000662074"/>
    </source>
</evidence>
<name>A0A917JB96_9SPHI</name>
<reference evidence="1" key="1">
    <citation type="journal article" date="2014" name="Int. J. Syst. Evol. Microbiol.">
        <title>Complete genome sequence of Corynebacterium casei LMG S-19264T (=DSM 44701T), isolated from a smear-ripened cheese.</title>
        <authorList>
            <consortium name="US DOE Joint Genome Institute (JGI-PGF)"/>
            <person name="Walter F."/>
            <person name="Albersmeier A."/>
            <person name="Kalinowski J."/>
            <person name="Ruckert C."/>
        </authorList>
    </citation>
    <scope>NUCLEOTIDE SEQUENCE</scope>
    <source>
        <strain evidence="1">CCM 8711</strain>
    </source>
</reference>
<protein>
    <submittedName>
        <fullName evidence="1">Uncharacterized protein</fullName>
    </submittedName>
</protein>
<comment type="caution">
    <text evidence="1">The sequence shown here is derived from an EMBL/GenBank/DDBJ whole genome shotgun (WGS) entry which is preliminary data.</text>
</comment>
<gene>
    <name evidence="1" type="ORF">GCM10011425_33800</name>
</gene>
<accession>A0A917JB96</accession>
<sequence>MVEVRPSSTYSFNGIPLDSTEVIFQLNSPTFRKDTSMHNGVGQYVGTRVKSNQALDSVINSYKADSAIYGYRIGIKTAQMQARMLKELIKLYGPGTKNPNTDHGLYWNLKNKQRLILYAPDYDRIIVLNTNNLSKTCYQDNMNGVIDLGGCNIDQYFDELYFRKKL</sequence>
<keyword evidence="2" id="KW-1185">Reference proteome</keyword>
<proteinExistence type="predicted"/>
<evidence type="ECO:0000313" key="1">
    <source>
        <dbReference type="EMBL" id="GGI52168.1"/>
    </source>
</evidence>
<reference evidence="1" key="2">
    <citation type="submission" date="2020-09" db="EMBL/GenBank/DDBJ databases">
        <authorList>
            <person name="Sun Q."/>
            <person name="Sedlacek I."/>
        </authorList>
    </citation>
    <scope>NUCLEOTIDE SEQUENCE</scope>
    <source>
        <strain evidence="1">CCM 8711</strain>
    </source>
</reference>
<dbReference type="Proteomes" id="UP000662074">
    <property type="component" value="Unassembled WGS sequence"/>
</dbReference>
<dbReference type="EMBL" id="BMDO01000011">
    <property type="protein sequence ID" value="GGI52168.1"/>
    <property type="molecule type" value="Genomic_DNA"/>
</dbReference>
<dbReference type="AlphaFoldDB" id="A0A917JB96"/>